<proteinExistence type="predicted"/>
<dbReference type="Gene3D" id="6.10.140.1310">
    <property type="match status" value="1"/>
</dbReference>
<name>A0A6C0JG18_9ZZZZ</name>
<dbReference type="InterPro" id="IPR031893">
    <property type="entry name" value="Phage_tail_APC"/>
</dbReference>
<accession>A0A6C0JG18</accession>
<protein>
    <recommendedName>
        <fullName evidence="1">Phage tail assembly chaperone-like domain-containing protein</fullName>
    </recommendedName>
</protein>
<evidence type="ECO:0000259" key="1">
    <source>
        <dbReference type="Pfam" id="PF16778"/>
    </source>
</evidence>
<organism evidence="2">
    <name type="scientific">viral metagenome</name>
    <dbReference type="NCBI Taxonomy" id="1070528"/>
    <lineage>
        <taxon>unclassified sequences</taxon>
        <taxon>metagenomes</taxon>
        <taxon>organismal metagenomes</taxon>
    </lineage>
</organism>
<dbReference type="AlphaFoldDB" id="A0A6C0JG18"/>
<sequence length="119" mass="14276">MHTPFILNTVQRALQATTNVMPINFYLDPDYDLIQFEEGYDKPPREVFYAKYNELLNTHKYKVFREQRNKKLTESDFMMLSDYPKEDLEEWKVYRQALRDLPSVTEDPENPVWPTPPNA</sequence>
<dbReference type="Pfam" id="PF16778">
    <property type="entry name" value="Phage_tail_APC"/>
    <property type="match status" value="1"/>
</dbReference>
<dbReference type="EMBL" id="MN740385">
    <property type="protein sequence ID" value="QHU03726.1"/>
    <property type="molecule type" value="Genomic_DNA"/>
</dbReference>
<feature type="domain" description="Phage tail assembly chaperone-like" evidence="1">
    <location>
        <begin position="63"/>
        <end position="118"/>
    </location>
</feature>
<evidence type="ECO:0000313" key="2">
    <source>
        <dbReference type="EMBL" id="QHU03726.1"/>
    </source>
</evidence>
<reference evidence="2" key="1">
    <citation type="journal article" date="2020" name="Nature">
        <title>Giant virus diversity and host interactions through global metagenomics.</title>
        <authorList>
            <person name="Schulz F."/>
            <person name="Roux S."/>
            <person name="Paez-Espino D."/>
            <person name="Jungbluth S."/>
            <person name="Walsh D.A."/>
            <person name="Denef V.J."/>
            <person name="McMahon K.D."/>
            <person name="Konstantinidis K.T."/>
            <person name="Eloe-Fadrosh E.A."/>
            <person name="Kyrpides N.C."/>
            <person name="Woyke T."/>
        </authorList>
    </citation>
    <scope>NUCLEOTIDE SEQUENCE</scope>
    <source>
        <strain evidence="2">GVMAG-M-3300027206-1</strain>
    </source>
</reference>